<dbReference type="SMART" id="SM00965">
    <property type="entry name" value="STN"/>
    <property type="match status" value="1"/>
</dbReference>
<sequence length="925" mass="101953">MFNFILFPMVAIRSNKFFLTFSVILACGVLSCVVQASDRKFHFRLMPGSLEKNIFMVAKTANVQIFFFPEIMVDKTVPQEIYGNYTLESVLDHLLAGSDLVYIMNADDTVILKEKTVASPFAVQPENGTDESIIAKSFPPRRFDEIITIGTRRSGRTITDSAIPIDILQPDMVTETGYVDMTDAFRTLIPSFNAKRLSLNDGASFVRPITMRSSPADHVLLLMNGKRRHRSATVMIGTGHATTSGSQGSDFNVIPLIAIKDIEILRDGASALYGSDAIAGVVNMALKDTAEGGEVATHIGQYYQGGGLTFDTQANMGVPVSDAGFLNLSVQYTRQEQTRSSDIHAGAQALREAGVSGVPWPATNIGEPSYEALKTAWNGGVRLGDQFSLYFFGNYMRSESAINFFYRQSLAGGGLGAHAAYAKSQYDGTAAHPEAFDLKTIYPGGFTPRFSGLQTDFSQVAGLKFDNGTSIQGDVSFRWGENKVKYHLWNTINPSMGSMSPTSFMPGSLHQREYQIEAGVLYNLAQTVFFSDVTLSAGTSYRHESYRIGEGDPASYAIGPLRDLPVGSNGFQGYSPDIAGTFGTGSYSMYLDFETDVTEGWSVAIAGRYEDYNVFGDNFSYRLTSRLELNNSLALRGAISSGFRAPAVGQLFGTSQTSQMNLQGDFILDAVLVLGSEAARIFGAVPLKPETSFNLSGGIVAQFDNGLTFTLDFYQIDVDDRLLLLDTIPTTADQREQLAAIGYPNGQDIQEVRFFQNKLDTRVRGADMVTTYEVFWQNAHATEISFSLNYNQQILRTEAARQVFSESKKYEFEEGIPHWNGNLSLTHQAGPVRLVTRATYYGGWKRRGVVEGAPFLVRKPAVLLDFQALYALTDRMDIYMGGRNMLNKRPPLREALYDKHGVRSDNHSVYGVSGGYYYIGLNYFF</sequence>
<evidence type="ECO:0000313" key="10">
    <source>
        <dbReference type="Proteomes" id="UP000229730"/>
    </source>
</evidence>
<dbReference type="Pfam" id="PF07715">
    <property type="entry name" value="Plug"/>
    <property type="match status" value="1"/>
</dbReference>
<dbReference type="PANTHER" id="PTHR47234:SF3">
    <property type="entry name" value="SECRETIN_TONB SHORT N-TERMINAL DOMAIN-CONTAINING PROTEIN"/>
    <property type="match status" value="1"/>
</dbReference>
<dbReference type="AlphaFoldDB" id="A0A2G4YQU9"/>
<gene>
    <name evidence="9" type="ORF">CRD36_10465</name>
</gene>
<evidence type="ECO:0000256" key="7">
    <source>
        <dbReference type="RuleBase" id="RU003357"/>
    </source>
</evidence>
<evidence type="ECO:0000256" key="2">
    <source>
        <dbReference type="ARBA" id="ARBA00022448"/>
    </source>
</evidence>
<comment type="similarity">
    <text evidence="7">Belongs to the TonB-dependent receptor family.</text>
</comment>
<dbReference type="OrthoDB" id="7051241at2"/>
<keyword evidence="3" id="KW-0406">Ion transport</keyword>
<keyword evidence="6" id="KW-0998">Cell outer membrane</keyword>
<comment type="subcellular location">
    <subcellularLocation>
        <location evidence="1 7">Cell outer membrane</location>
    </subcellularLocation>
</comment>
<dbReference type="Gene3D" id="2.170.130.10">
    <property type="entry name" value="TonB-dependent receptor, plug domain"/>
    <property type="match status" value="1"/>
</dbReference>
<evidence type="ECO:0000256" key="5">
    <source>
        <dbReference type="ARBA" id="ARBA00023136"/>
    </source>
</evidence>
<dbReference type="PANTHER" id="PTHR47234">
    <property type="match status" value="1"/>
</dbReference>
<dbReference type="Pfam" id="PF00593">
    <property type="entry name" value="TonB_dep_Rec_b-barrel"/>
    <property type="match status" value="1"/>
</dbReference>
<keyword evidence="3" id="KW-0410">Iron transport</keyword>
<evidence type="ECO:0000313" key="9">
    <source>
        <dbReference type="EMBL" id="PHZ84701.1"/>
    </source>
</evidence>
<dbReference type="SUPFAM" id="SSF56935">
    <property type="entry name" value="Porins"/>
    <property type="match status" value="1"/>
</dbReference>
<evidence type="ECO:0000256" key="3">
    <source>
        <dbReference type="ARBA" id="ARBA00022496"/>
    </source>
</evidence>
<keyword evidence="2" id="KW-0813">Transport</keyword>
<evidence type="ECO:0000256" key="1">
    <source>
        <dbReference type="ARBA" id="ARBA00004442"/>
    </source>
</evidence>
<organism evidence="9 10">
    <name type="scientific">Paremcibacter congregatus</name>
    <dbReference type="NCBI Taxonomy" id="2043170"/>
    <lineage>
        <taxon>Bacteria</taxon>
        <taxon>Pseudomonadati</taxon>
        <taxon>Pseudomonadota</taxon>
        <taxon>Alphaproteobacteria</taxon>
        <taxon>Emcibacterales</taxon>
        <taxon>Emcibacteraceae</taxon>
        <taxon>Paremcibacter</taxon>
    </lineage>
</organism>
<dbReference type="InterPro" id="IPR000531">
    <property type="entry name" value="Beta-barrel_TonB"/>
</dbReference>
<dbReference type="Gene3D" id="2.40.170.20">
    <property type="entry name" value="TonB-dependent receptor, beta-barrel domain"/>
    <property type="match status" value="1"/>
</dbReference>
<name>A0A2G4YQU9_9PROT</name>
<dbReference type="Proteomes" id="UP000229730">
    <property type="component" value="Unassembled WGS sequence"/>
</dbReference>
<dbReference type="InParanoid" id="A0A2G4YQU9"/>
<evidence type="ECO:0000259" key="8">
    <source>
        <dbReference type="SMART" id="SM00965"/>
    </source>
</evidence>
<dbReference type="GO" id="GO:0006826">
    <property type="term" value="P:iron ion transport"/>
    <property type="evidence" value="ECO:0007669"/>
    <property type="project" value="UniProtKB-KW"/>
</dbReference>
<evidence type="ECO:0000256" key="4">
    <source>
        <dbReference type="ARBA" id="ARBA00023004"/>
    </source>
</evidence>
<keyword evidence="10" id="KW-1185">Reference proteome</keyword>
<dbReference type="Gene3D" id="3.55.50.30">
    <property type="match status" value="1"/>
</dbReference>
<keyword evidence="4" id="KW-0408">Iron</keyword>
<keyword evidence="5 7" id="KW-0472">Membrane</keyword>
<dbReference type="InterPro" id="IPR036942">
    <property type="entry name" value="Beta-barrel_TonB_sf"/>
</dbReference>
<feature type="domain" description="Secretin/TonB short N-terminal" evidence="8">
    <location>
        <begin position="63"/>
        <end position="115"/>
    </location>
</feature>
<dbReference type="InterPro" id="IPR012910">
    <property type="entry name" value="Plug_dom"/>
</dbReference>
<evidence type="ECO:0000256" key="6">
    <source>
        <dbReference type="ARBA" id="ARBA00023237"/>
    </source>
</evidence>
<dbReference type="InterPro" id="IPR037066">
    <property type="entry name" value="Plug_dom_sf"/>
</dbReference>
<accession>A0A2G4YQU9</accession>
<dbReference type="GO" id="GO:0009279">
    <property type="term" value="C:cell outer membrane"/>
    <property type="evidence" value="ECO:0007669"/>
    <property type="project" value="UniProtKB-SubCell"/>
</dbReference>
<dbReference type="EMBL" id="PDEM01000023">
    <property type="protein sequence ID" value="PHZ84701.1"/>
    <property type="molecule type" value="Genomic_DNA"/>
</dbReference>
<protein>
    <recommendedName>
        <fullName evidence="8">Secretin/TonB short N-terminal domain-containing protein</fullName>
    </recommendedName>
</protein>
<reference evidence="9 10" key="1">
    <citation type="submission" date="2017-10" db="EMBL/GenBank/DDBJ databases">
        <title>Frigbacter circumglobatus gen. nov. sp. nov., isolated from sediment cultured in situ.</title>
        <authorList>
            <person name="Zhao Z."/>
        </authorList>
    </citation>
    <scope>NUCLEOTIDE SEQUENCE [LARGE SCALE GENOMIC DNA]</scope>
    <source>
        <strain evidence="9 10">ZYL</strain>
    </source>
</reference>
<dbReference type="InterPro" id="IPR011662">
    <property type="entry name" value="Secretin/TonB_short_N"/>
</dbReference>
<keyword evidence="7" id="KW-0798">TonB box</keyword>
<proteinExistence type="inferred from homology"/>
<comment type="caution">
    <text evidence="9">The sequence shown here is derived from an EMBL/GenBank/DDBJ whole genome shotgun (WGS) entry which is preliminary data.</text>
</comment>